<dbReference type="InterPro" id="IPR034085">
    <property type="entry name" value="TOG"/>
</dbReference>
<dbReference type="InterPro" id="IPR011989">
    <property type="entry name" value="ARM-like"/>
</dbReference>
<keyword evidence="11" id="KW-1185">Reference proteome</keyword>
<keyword evidence="6" id="KW-0653">Protein transport</keyword>
<evidence type="ECO:0000256" key="5">
    <source>
        <dbReference type="ARBA" id="ARBA00022737"/>
    </source>
</evidence>
<dbReference type="InterPro" id="IPR040122">
    <property type="entry name" value="Importin_beta"/>
</dbReference>
<dbReference type="AlphaFoldDB" id="A0AAW1SQZ2"/>
<dbReference type="SMART" id="SM01349">
    <property type="entry name" value="TOG"/>
    <property type="match status" value="1"/>
</dbReference>
<keyword evidence="5" id="KW-0677">Repeat</keyword>
<keyword evidence="7" id="KW-0539">Nucleus</keyword>
<dbReference type="Pfam" id="PF25780">
    <property type="entry name" value="TPR_IPO5"/>
    <property type="match status" value="1"/>
</dbReference>
<dbReference type="PANTHER" id="PTHR10527">
    <property type="entry name" value="IMPORTIN BETA"/>
    <property type="match status" value="1"/>
</dbReference>
<evidence type="ECO:0000259" key="9">
    <source>
        <dbReference type="SMART" id="SM01349"/>
    </source>
</evidence>
<dbReference type="GO" id="GO:0005634">
    <property type="term" value="C:nucleus"/>
    <property type="evidence" value="ECO:0007669"/>
    <property type="project" value="UniProtKB-SubCell"/>
</dbReference>
<dbReference type="Proteomes" id="UP001485043">
    <property type="component" value="Unassembled WGS sequence"/>
</dbReference>
<evidence type="ECO:0000313" key="11">
    <source>
        <dbReference type="Proteomes" id="UP001485043"/>
    </source>
</evidence>
<dbReference type="Pfam" id="PF18808">
    <property type="entry name" value="Importin_rep_4"/>
    <property type="match status" value="1"/>
</dbReference>
<dbReference type="Pfam" id="PF02985">
    <property type="entry name" value="HEAT"/>
    <property type="match status" value="1"/>
</dbReference>
<keyword evidence="3" id="KW-0813">Transport</keyword>
<evidence type="ECO:0000256" key="1">
    <source>
        <dbReference type="ARBA" id="ARBA00004123"/>
    </source>
</evidence>
<accession>A0AAW1SQZ2</accession>
<dbReference type="Gene3D" id="1.25.10.10">
    <property type="entry name" value="Leucine-rich Repeat Variant"/>
    <property type="match status" value="1"/>
</dbReference>
<sequence>MAEQALYAGDSRAFELMVQQMMSPQNETRDEAEKVFSRVKDRADLCIGNLMRMLRTQPDQSLRAFSAVLLRKLLAKEDPSLWSKCSPEIQNATKEELLICIRDEQDRSTVRKVCDTVAEFAMTIFETPGWPELLPFLFHCAQSRDARLVEGALLMFAQLAQHLAPALRQYLGTLHEVLLACLSHSDSTVRLASMRAATSFIQELEEAERSKFQDLLPPMLSAMGAVLNDGDETAAQDALELFVEMADTNPKFLRKHSSDIISAMLQIMEAKLLEEGTRVLAAEFLVTLCESRDKVLKKQPQLGQRFFEGLVNFLLDIEDEPEWYNGDSDKHEAEEDGELFEFGEECLDRLALALGGTGLLPLAQAALPQLLQSPDWKQRHAALICLAQTAEGCVKAMLRQLAPWVDICLMGLQDQHPRVRWAACQALGQMCTDLGPDIQGEQHQRILPALMEVMKDFAQPRVQAHSAAAVVNFSENCDQEILPPYLDDLITHLLQLLQNGKRIVQEGALTAMASVADCAKVHFIRYYDSVMPLLTQLLMNATDSTHKLLWAKSLECISLVGMAVGRERFRNEAHTVMRCMQQLQETQLDADDPRANYMLQADAGSDDDDEDDDDDEVETVYLGDRKISIRTSILEEKATACNMLCCYADELKEGFLPYVEEVAGVMIPLLKFYFHEEVRSAAAQSLPELLRSAVVAAEKGQAQSSAVKQLLDALWQPLIDAIQKEPELLSVLTASLHRRSERDARQQRDDYDEEEAEALEDEDEEDVEVLEHVSGVITAVLKHFGDQGMVVVDQLMPQLGNLMAPGASPQETRVCICIIDDILEYSDAGSQKYTQQALPILLAACSSPDADLRQCAVYGLGVLAQHRPQLYQAVAAPSLKAITDVIRAGDAKSEDNRNATENAISSLGKVLQYQPTTPEGEQLGELWVTNLPLTADKAEAKAVHAQLVHFLDQSDARIIGPQNKHLPKILNVLFFVCSRGSDLAEPQTITSMVALLQRLQSSLPAEAFNGLLSQLQPKDLATIQGLIAQANGPRPPT</sequence>
<feature type="compositionally biased region" description="Acidic residues" evidence="8">
    <location>
        <begin position="750"/>
        <end position="765"/>
    </location>
</feature>
<evidence type="ECO:0000256" key="2">
    <source>
        <dbReference type="ARBA" id="ARBA00004496"/>
    </source>
</evidence>
<comment type="subcellular location">
    <subcellularLocation>
        <location evidence="2">Cytoplasm</location>
    </subcellularLocation>
    <subcellularLocation>
        <location evidence="1">Nucleus</location>
    </subcellularLocation>
</comment>
<evidence type="ECO:0000256" key="8">
    <source>
        <dbReference type="SAM" id="MobiDB-lite"/>
    </source>
</evidence>
<dbReference type="GO" id="GO:0006606">
    <property type="term" value="P:protein import into nucleus"/>
    <property type="evidence" value="ECO:0007669"/>
    <property type="project" value="InterPro"/>
</dbReference>
<reference evidence="10 11" key="1">
    <citation type="journal article" date="2024" name="Nat. Commun.">
        <title>Phylogenomics reveals the evolutionary origins of lichenization in chlorophyte algae.</title>
        <authorList>
            <person name="Puginier C."/>
            <person name="Libourel C."/>
            <person name="Otte J."/>
            <person name="Skaloud P."/>
            <person name="Haon M."/>
            <person name="Grisel S."/>
            <person name="Petersen M."/>
            <person name="Berrin J.G."/>
            <person name="Delaux P.M."/>
            <person name="Dal Grande F."/>
            <person name="Keller J."/>
        </authorList>
    </citation>
    <scope>NUCLEOTIDE SEQUENCE [LARGE SCALE GENOMIC DNA]</scope>
    <source>
        <strain evidence="10 11">SAG 2523</strain>
    </source>
</reference>
<evidence type="ECO:0000256" key="3">
    <source>
        <dbReference type="ARBA" id="ARBA00022448"/>
    </source>
</evidence>
<evidence type="ECO:0000256" key="4">
    <source>
        <dbReference type="ARBA" id="ARBA00022490"/>
    </source>
</evidence>
<proteinExistence type="predicted"/>
<evidence type="ECO:0000256" key="7">
    <source>
        <dbReference type="ARBA" id="ARBA00023242"/>
    </source>
</evidence>
<organism evidence="10 11">
    <name type="scientific">Apatococcus fuscideae</name>
    <dbReference type="NCBI Taxonomy" id="2026836"/>
    <lineage>
        <taxon>Eukaryota</taxon>
        <taxon>Viridiplantae</taxon>
        <taxon>Chlorophyta</taxon>
        <taxon>core chlorophytes</taxon>
        <taxon>Trebouxiophyceae</taxon>
        <taxon>Chlorellales</taxon>
        <taxon>Chlorellaceae</taxon>
        <taxon>Apatococcus</taxon>
    </lineage>
</organism>
<dbReference type="InterPro" id="IPR041653">
    <property type="entry name" value="Importin_rep_4"/>
</dbReference>
<keyword evidence="4" id="KW-0963">Cytoplasm</keyword>
<dbReference type="EMBL" id="JALJOV010001122">
    <property type="protein sequence ID" value="KAK9853905.1"/>
    <property type="molecule type" value="Genomic_DNA"/>
</dbReference>
<feature type="domain" description="TOG" evidence="9">
    <location>
        <begin position="346"/>
        <end position="589"/>
    </location>
</feature>
<dbReference type="Pfam" id="PF13646">
    <property type="entry name" value="HEAT_2"/>
    <property type="match status" value="1"/>
</dbReference>
<evidence type="ECO:0000256" key="6">
    <source>
        <dbReference type="ARBA" id="ARBA00022927"/>
    </source>
</evidence>
<dbReference type="Pfam" id="PF18829">
    <property type="entry name" value="Importin_rep_6"/>
    <property type="match status" value="1"/>
</dbReference>
<gene>
    <name evidence="10" type="ORF">WJX84_002264</name>
</gene>
<evidence type="ECO:0000313" key="10">
    <source>
        <dbReference type="EMBL" id="KAK9853905.1"/>
    </source>
</evidence>
<dbReference type="InterPro" id="IPR057672">
    <property type="entry name" value="TPR_IPO4/5"/>
</dbReference>
<dbReference type="GO" id="GO:0005737">
    <property type="term" value="C:cytoplasm"/>
    <property type="evidence" value="ECO:0007669"/>
    <property type="project" value="UniProtKB-SubCell"/>
</dbReference>
<feature type="region of interest" description="Disordered" evidence="8">
    <location>
        <begin position="742"/>
        <end position="765"/>
    </location>
</feature>
<name>A0AAW1SQZ2_9CHLO</name>
<comment type="caution">
    <text evidence="10">The sequence shown here is derived from an EMBL/GenBank/DDBJ whole genome shotgun (WGS) entry which is preliminary data.</text>
</comment>
<dbReference type="InterPro" id="IPR000357">
    <property type="entry name" value="HEAT"/>
</dbReference>
<dbReference type="SUPFAM" id="SSF48371">
    <property type="entry name" value="ARM repeat"/>
    <property type="match status" value="1"/>
</dbReference>
<protein>
    <recommendedName>
        <fullName evidence="9">TOG domain-containing protein</fullName>
    </recommendedName>
</protein>
<dbReference type="InterPro" id="IPR016024">
    <property type="entry name" value="ARM-type_fold"/>
</dbReference>
<dbReference type="InterPro" id="IPR041389">
    <property type="entry name" value="Importin_rep_6"/>
</dbReference>